<feature type="domain" description="TNase-like" evidence="2">
    <location>
        <begin position="28"/>
        <end position="147"/>
    </location>
</feature>
<dbReference type="Gene3D" id="2.40.50.90">
    <property type="match status" value="1"/>
</dbReference>
<evidence type="ECO:0000256" key="1">
    <source>
        <dbReference type="SAM" id="SignalP"/>
    </source>
</evidence>
<keyword evidence="1" id="KW-0732">Signal</keyword>
<protein>
    <submittedName>
        <fullName evidence="3">Nuclease</fullName>
    </submittedName>
</protein>
<organism evidence="3 4">
    <name type="scientific">Ancylobacter novellus</name>
    <name type="common">Thiobacillus novellus</name>
    <dbReference type="NCBI Taxonomy" id="921"/>
    <lineage>
        <taxon>Bacteria</taxon>
        <taxon>Pseudomonadati</taxon>
        <taxon>Pseudomonadota</taxon>
        <taxon>Alphaproteobacteria</taxon>
        <taxon>Hyphomicrobiales</taxon>
        <taxon>Xanthobacteraceae</taxon>
        <taxon>Ancylobacter</taxon>
    </lineage>
</organism>
<comment type="caution">
    <text evidence="3">The sequence shown here is derived from an EMBL/GenBank/DDBJ whole genome shotgun (WGS) entry which is preliminary data.</text>
</comment>
<feature type="signal peptide" evidence="1">
    <location>
        <begin position="1"/>
        <end position="19"/>
    </location>
</feature>
<evidence type="ECO:0000313" key="3">
    <source>
        <dbReference type="EMBL" id="PZQ13614.1"/>
    </source>
</evidence>
<name>A0A2W5KD53_ANCNO</name>
<evidence type="ECO:0000313" key="4">
    <source>
        <dbReference type="Proteomes" id="UP000249577"/>
    </source>
</evidence>
<accession>A0A2W5KD53</accession>
<gene>
    <name evidence="3" type="ORF">DI565_13815</name>
</gene>
<dbReference type="EMBL" id="QFPN01000007">
    <property type="protein sequence ID" value="PZQ13614.1"/>
    <property type="molecule type" value="Genomic_DNA"/>
</dbReference>
<sequence>MRSGVVAAVLLIASVPALAGELAGRATVVDGDTIYVEGVAKNVRLFGMDAPERGQICADGAGKRFLCGVRAATELAAIIGRNGRVACREVDRDRWGRPVAICRLGSVDLSAEMIRRGWAVDFVRYSRGRYEAEQDAAQVAGAGLWAGDFEVPWEWRKIRRISQ</sequence>
<proteinExistence type="predicted"/>
<feature type="chain" id="PRO_5015930525" evidence="1">
    <location>
        <begin position="20"/>
        <end position="163"/>
    </location>
</feature>
<evidence type="ECO:0000259" key="2">
    <source>
        <dbReference type="PROSITE" id="PS50830"/>
    </source>
</evidence>
<dbReference type="InterPro" id="IPR035437">
    <property type="entry name" value="SNase_OB-fold_sf"/>
</dbReference>
<dbReference type="AlphaFoldDB" id="A0A2W5KD53"/>
<dbReference type="SMART" id="SM00318">
    <property type="entry name" value="SNc"/>
    <property type="match status" value="1"/>
</dbReference>
<reference evidence="3 4" key="1">
    <citation type="submission" date="2017-08" db="EMBL/GenBank/DDBJ databases">
        <title>Infants hospitalized years apart are colonized by the same room-sourced microbial strains.</title>
        <authorList>
            <person name="Brooks B."/>
            <person name="Olm M.R."/>
            <person name="Firek B.A."/>
            <person name="Baker R."/>
            <person name="Thomas B.C."/>
            <person name="Morowitz M.J."/>
            <person name="Banfield J.F."/>
        </authorList>
    </citation>
    <scope>NUCLEOTIDE SEQUENCE [LARGE SCALE GENOMIC DNA]</scope>
    <source>
        <strain evidence="3">S2_005_003_R2_43</strain>
    </source>
</reference>
<dbReference type="Pfam" id="PF00565">
    <property type="entry name" value="SNase"/>
    <property type="match status" value="1"/>
</dbReference>
<dbReference type="InterPro" id="IPR016071">
    <property type="entry name" value="Staphylococal_nuclease_OB-fold"/>
</dbReference>
<dbReference type="PROSITE" id="PS50830">
    <property type="entry name" value="TNASE_3"/>
    <property type="match status" value="1"/>
</dbReference>
<dbReference type="SUPFAM" id="SSF50199">
    <property type="entry name" value="Staphylococcal nuclease"/>
    <property type="match status" value="1"/>
</dbReference>
<dbReference type="Proteomes" id="UP000249577">
    <property type="component" value="Unassembled WGS sequence"/>
</dbReference>